<evidence type="ECO:0000256" key="5">
    <source>
        <dbReference type="ARBA" id="ARBA00023204"/>
    </source>
</evidence>
<evidence type="ECO:0000313" key="11">
    <source>
        <dbReference type="Proteomes" id="UP000244005"/>
    </source>
</evidence>
<dbReference type="InterPro" id="IPR017961">
    <property type="entry name" value="DNA_pol_Y-fam_little_finger"/>
</dbReference>
<feature type="compositionally biased region" description="Polar residues" evidence="8">
    <location>
        <begin position="778"/>
        <end position="794"/>
    </location>
</feature>
<evidence type="ECO:0000256" key="3">
    <source>
        <dbReference type="ARBA" id="ARBA00022723"/>
    </source>
</evidence>
<keyword evidence="11" id="KW-1185">Reference proteome</keyword>
<evidence type="ECO:0000256" key="8">
    <source>
        <dbReference type="SAM" id="MobiDB-lite"/>
    </source>
</evidence>
<evidence type="ECO:0000313" key="10">
    <source>
        <dbReference type="EMBL" id="PTQ27078.1"/>
    </source>
</evidence>
<organism evidence="10 11">
    <name type="scientific">Marchantia polymorpha</name>
    <name type="common">Common liverwort</name>
    <name type="synonym">Marchantia aquatica</name>
    <dbReference type="NCBI Taxonomy" id="3197"/>
    <lineage>
        <taxon>Eukaryota</taxon>
        <taxon>Viridiplantae</taxon>
        <taxon>Streptophyta</taxon>
        <taxon>Embryophyta</taxon>
        <taxon>Marchantiophyta</taxon>
        <taxon>Marchantiopsida</taxon>
        <taxon>Marchantiidae</taxon>
        <taxon>Marchantiales</taxon>
        <taxon>Marchantiaceae</taxon>
        <taxon>Marchantia</taxon>
    </lineage>
</organism>
<dbReference type="InterPro" id="IPR001126">
    <property type="entry name" value="UmuC"/>
</dbReference>
<dbReference type="Pfam" id="PF00817">
    <property type="entry name" value="IMS"/>
    <property type="match status" value="1"/>
</dbReference>
<dbReference type="GO" id="GO:0046872">
    <property type="term" value="F:metal ion binding"/>
    <property type="evidence" value="ECO:0007669"/>
    <property type="project" value="UniProtKB-KW"/>
</dbReference>
<dbReference type="PROSITE" id="PS50173">
    <property type="entry name" value="UMUC"/>
    <property type="match status" value="1"/>
</dbReference>
<dbReference type="GO" id="GO:0005634">
    <property type="term" value="C:nucleus"/>
    <property type="evidence" value="ECO:0000318"/>
    <property type="project" value="GO_Central"/>
</dbReference>
<dbReference type="InterPro" id="IPR052230">
    <property type="entry name" value="DNA_polymerase_eta"/>
</dbReference>
<accession>A0A2R6VZP2</accession>
<evidence type="ECO:0000256" key="7">
    <source>
        <dbReference type="ARBA" id="ARBA00044975"/>
    </source>
</evidence>
<dbReference type="PANTHER" id="PTHR45873">
    <property type="entry name" value="DNA POLYMERASE ETA"/>
    <property type="match status" value="1"/>
</dbReference>
<keyword evidence="6" id="KW-0539">Nucleus</keyword>
<dbReference type="InterPro" id="IPR043128">
    <property type="entry name" value="Rev_trsase/Diguanyl_cyclase"/>
</dbReference>
<dbReference type="Pfam" id="PF11799">
    <property type="entry name" value="IMS_C"/>
    <property type="match status" value="1"/>
</dbReference>
<evidence type="ECO:0000256" key="1">
    <source>
        <dbReference type="ARBA" id="ARBA00004123"/>
    </source>
</evidence>
<dbReference type="InterPro" id="IPR043502">
    <property type="entry name" value="DNA/RNA_pol_sf"/>
</dbReference>
<proteinExistence type="predicted"/>
<dbReference type="GO" id="GO:0005657">
    <property type="term" value="C:replication fork"/>
    <property type="evidence" value="ECO:0000318"/>
    <property type="project" value="GO_Central"/>
</dbReference>
<dbReference type="EMBL" id="KZ772955">
    <property type="protein sequence ID" value="PTQ27078.1"/>
    <property type="molecule type" value="Genomic_DNA"/>
</dbReference>
<dbReference type="GO" id="GO:0042276">
    <property type="term" value="P:error-prone translesion synthesis"/>
    <property type="evidence" value="ECO:0000318"/>
    <property type="project" value="GO_Central"/>
</dbReference>
<dbReference type="GO" id="GO:0009314">
    <property type="term" value="P:response to radiation"/>
    <property type="evidence" value="ECO:0000318"/>
    <property type="project" value="GO_Central"/>
</dbReference>
<dbReference type="GO" id="GO:0003684">
    <property type="term" value="F:damaged DNA binding"/>
    <property type="evidence" value="ECO:0007669"/>
    <property type="project" value="InterPro"/>
</dbReference>
<protein>
    <recommendedName>
        <fullName evidence="7">DNA polymerase eta</fullName>
    </recommendedName>
</protein>
<reference evidence="11" key="1">
    <citation type="journal article" date="2017" name="Cell">
        <title>Insights into land plant evolution garnered from the Marchantia polymorpha genome.</title>
        <authorList>
            <person name="Bowman J.L."/>
            <person name="Kohchi T."/>
            <person name="Yamato K.T."/>
            <person name="Jenkins J."/>
            <person name="Shu S."/>
            <person name="Ishizaki K."/>
            <person name="Yamaoka S."/>
            <person name="Nishihama R."/>
            <person name="Nakamura Y."/>
            <person name="Berger F."/>
            <person name="Adam C."/>
            <person name="Aki S.S."/>
            <person name="Althoff F."/>
            <person name="Araki T."/>
            <person name="Arteaga-Vazquez M.A."/>
            <person name="Balasubrmanian S."/>
            <person name="Barry K."/>
            <person name="Bauer D."/>
            <person name="Boehm C.R."/>
            <person name="Briginshaw L."/>
            <person name="Caballero-Perez J."/>
            <person name="Catarino B."/>
            <person name="Chen F."/>
            <person name="Chiyoda S."/>
            <person name="Chovatia M."/>
            <person name="Davies K.M."/>
            <person name="Delmans M."/>
            <person name="Demura T."/>
            <person name="Dierschke T."/>
            <person name="Dolan L."/>
            <person name="Dorantes-Acosta A.E."/>
            <person name="Eklund D.M."/>
            <person name="Florent S.N."/>
            <person name="Flores-Sandoval E."/>
            <person name="Fujiyama A."/>
            <person name="Fukuzawa H."/>
            <person name="Galik B."/>
            <person name="Grimanelli D."/>
            <person name="Grimwood J."/>
            <person name="Grossniklaus U."/>
            <person name="Hamada T."/>
            <person name="Haseloff J."/>
            <person name="Hetherington A.J."/>
            <person name="Higo A."/>
            <person name="Hirakawa Y."/>
            <person name="Hundley H.N."/>
            <person name="Ikeda Y."/>
            <person name="Inoue K."/>
            <person name="Inoue S.I."/>
            <person name="Ishida S."/>
            <person name="Jia Q."/>
            <person name="Kakita M."/>
            <person name="Kanazawa T."/>
            <person name="Kawai Y."/>
            <person name="Kawashima T."/>
            <person name="Kennedy M."/>
            <person name="Kinose K."/>
            <person name="Kinoshita T."/>
            <person name="Kohara Y."/>
            <person name="Koide E."/>
            <person name="Komatsu K."/>
            <person name="Kopischke S."/>
            <person name="Kubo M."/>
            <person name="Kyozuka J."/>
            <person name="Lagercrantz U."/>
            <person name="Lin S.S."/>
            <person name="Lindquist E."/>
            <person name="Lipzen A.M."/>
            <person name="Lu C.W."/>
            <person name="De Luna E."/>
            <person name="Martienssen R.A."/>
            <person name="Minamino N."/>
            <person name="Mizutani M."/>
            <person name="Mizutani M."/>
            <person name="Mochizuki N."/>
            <person name="Monte I."/>
            <person name="Mosher R."/>
            <person name="Nagasaki H."/>
            <person name="Nakagami H."/>
            <person name="Naramoto S."/>
            <person name="Nishitani K."/>
            <person name="Ohtani M."/>
            <person name="Okamoto T."/>
            <person name="Okumura M."/>
            <person name="Phillips J."/>
            <person name="Pollak B."/>
            <person name="Reinders A."/>
            <person name="Rovekamp M."/>
            <person name="Sano R."/>
            <person name="Sawa S."/>
            <person name="Schmid M.W."/>
            <person name="Shirakawa M."/>
            <person name="Solano R."/>
            <person name="Spunde A."/>
            <person name="Suetsugu N."/>
            <person name="Sugano S."/>
            <person name="Sugiyama A."/>
            <person name="Sun R."/>
            <person name="Suzuki Y."/>
            <person name="Takenaka M."/>
            <person name="Takezawa D."/>
            <person name="Tomogane H."/>
            <person name="Tsuzuki M."/>
            <person name="Ueda T."/>
            <person name="Umeda M."/>
            <person name="Ward J.M."/>
            <person name="Watanabe Y."/>
            <person name="Yazaki K."/>
            <person name="Yokoyama R."/>
            <person name="Yoshitake Y."/>
            <person name="Yotsui I."/>
            <person name="Zachgo S."/>
            <person name="Schmutz J."/>
        </authorList>
    </citation>
    <scope>NUCLEOTIDE SEQUENCE [LARGE SCALE GENOMIC DNA]</scope>
    <source>
        <strain evidence="11">Tak-1</strain>
    </source>
</reference>
<comment type="subcellular location">
    <subcellularLocation>
        <location evidence="1">Nucleus</location>
    </subcellularLocation>
</comment>
<dbReference type="GO" id="GO:0035861">
    <property type="term" value="C:site of double-strand break"/>
    <property type="evidence" value="ECO:0000318"/>
    <property type="project" value="GO_Central"/>
</dbReference>
<feature type="region of interest" description="Disordered" evidence="8">
    <location>
        <begin position="775"/>
        <end position="826"/>
    </location>
</feature>
<keyword evidence="2" id="KW-0808">Transferase</keyword>
<dbReference type="OrthoDB" id="5723at2759"/>
<dbReference type="FunFam" id="1.10.150.20:FF:000014">
    <property type="entry name" value="Polymerase (DNA directed), eta"/>
    <property type="match status" value="1"/>
</dbReference>
<dbReference type="PANTHER" id="PTHR45873:SF5">
    <property type="entry name" value="UMUC DOMAIN-CONTAINING PROTEIN"/>
    <property type="match status" value="1"/>
</dbReference>
<keyword evidence="3" id="KW-0479">Metal-binding</keyword>
<dbReference type="AlphaFoldDB" id="A0A2R6VZP2"/>
<keyword evidence="4" id="KW-0227">DNA damage</keyword>
<dbReference type="GO" id="GO:0003887">
    <property type="term" value="F:DNA-directed DNA polymerase activity"/>
    <property type="evidence" value="ECO:0000318"/>
    <property type="project" value="GO_Central"/>
</dbReference>
<dbReference type="Pfam" id="PF21704">
    <property type="entry name" value="POLH-Rev1_HhH"/>
    <property type="match status" value="1"/>
</dbReference>
<dbReference type="Gene3D" id="1.10.150.20">
    <property type="entry name" value="5' to 3' exonuclease, C-terminal subdomain"/>
    <property type="match status" value="1"/>
</dbReference>
<dbReference type="Gene3D" id="3.30.70.270">
    <property type="match status" value="1"/>
</dbReference>
<evidence type="ECO:0000256" key="6">
    <source>
        <dbReference type="ARBA" id="ARBA00023242"/>
    </source>
</evidence>
<dbReference type="Proteomes" id="UP000244005">
    <property type="component" value="Unassembled WGS sequence"/>
</dbReference>
<dbReference type="Gene3D" id="3.30.1490.100">
    <property type="entry name" value="DNA polymerase, Y-family, little finger domain"/>
    <property type="match status" value="1"/>
</dbReference>
<dbReference type="SUPFAM" id="SSF100879">
    <property type="entry name" value="Lesion bypass DNA polymerase (Y-family), little finger domain"/>
    <property type="match status" value="1"/>
</dbReference>
<dbReference type="GO" id="GO:0006281">
    <property type="term" value="P:DNA repair"/>
    <property type="evidence" value="ECO:0007669"/>
    <property type="project" value="UniProtKB-KW"/>
</dbReference>
<evidence type="ECO:0000256" key="4">
    <source>
        <dbReference type="ARBA" id="ARBA00022763"/>
    </source>
</evidence>
<dbReference type="Gramene" id="Mp6g06480.1">
    <property type="protein sequence ID" value="Mp6g06480.1.cds"/>
    <property type="gene ID" value="Mp6g06480"/>
</dbReference>
<sequence>MEMDTGLPEDDIDHNTHSSVVLHVDLDCFYAAVEHVRLGIPREVPLAVQQWEGLIAINYAARAAGITRHERVHQAMRKCPELKCVHVETIGDGSGNVDGTSRGHAKVSLERYRQASANVFKIFRRFSDLCEKASIDEAYLDVTSRVEKMMIQGCNWDQELHRLIGNQEEGSEMIVLDGPLVPFNSYDRRMLAGAIIAEKIRAAVRSELGYTCSVGIATNKLLAKIASAKNKPDKQTLVPPRAVPYLMQSMPLRKVKLLGGKLGEEMTEKWGVSTAGEAQAVPLPALVGCFGERLGNYVWNAVRGIQNDKVQVKQVSKSMLAAKTFHSTKELSDIRMWLSILAEELSVRMLRDFEQNHRHPRLLQLYYRSGDFKHSRDHTKSWSMPHAALSLLSAGPEPSYQATENPKHYEDQELRLGEDHGLKVDLFHEESLPFDREHHYDEDDAHVDEDSHGEHSKDLLGLVVSEKSRSLAKVLGEASFNMFRRLEGTFPCSRLALAAGGFHELPAQGTKSIQHFFTSIGRGKTSPLENALSNEHKERKPLKAKPKAKGMLKFFKYEEPSVILEERCQDAVEHWDNLPDGRHVDRKDQSALFDTTIRASRPKSKGLHKFLSHENRTIQEVGSGKDFKDLDKLHDEIDSNKLKPSNEATDLTGVQVEATGGRLSSAFATELDIYQAKELFRWIPDREVDHLSGSVATGKEDEIRDHHREWPGTGLHEKVEPLLATSGGENTCERSCHMDVGELDMMEQSSVLATRQRPNQQPTILEQEARAEVVATPVKSSSEPSLKQKGQSKGFSVPIPAKRHRLSTSKRGQQSISKFFRTQDKA</sequence>
<keyword evidence="5" id="KW-0234">DNA repair</keyword>
<feature type="domain" description="UmuC" evidence="9">
    <location>
        <begin position="21"/>
        <end position="259"/>
    </location>
</feature>
<gene>
    <name evidence="10" type="ORF">MARPO_0226s0007</name>
</gene>
<dbReference type="InterPro" id="IPR036775">
    <property type="entry name" value="DNA_pol_Y-fam_lit_finger_sf"/>
</dbReference>
<name>A0A2R6VZP2_MARPO</name>
<evidence type="ECO:0000259" key="9">
    <source>
        <dbReference type="PROSITE" id="PS50173"/>
    </source>
</evidence>
<evidence type="ECO:0000256" key="2">
    <source>
        <dbReference type="ARBA" id="ARBA00022679"/>
    </source>
</evidence>
<dbReference type="Gene3D" id="3.40.1170.60">
    <property type="match status" value="1"/>
</dbReference>
<dbReference type="SUPFAM" id="SSF56672">
    <property type="entry name" value="DNA/RNA polymerases"/>
    <property type="match status" value="1"/>
</dbReference>